<evidence type="ECO:0000256" key="6">
    <source>
        <dbReference type="ARBA" id="ARBA00022792"/>
    </source>
</evidence>
<keyword evidence="9 10" id="KW-0472">Membrane</keyword>
<evidence type="ECO:0000256" key="4">
    <source>
        <dbReference type="ARBA" id="ARBA00022692"/>
    </source>
</evidence>
<protein>
    <submittedName>
        <fullName evidence="13">Uncharacterized protein</fullName>
    </submittedName>
</protein>
<dbReference type="PROSITE" id="PS50920">
    <property type="entry name" value="SOLCAR"/>
    <property type="match status" value="2"/>
</dbReference>
<dbReference type="InterPro" id="IPR002067">
    <property type="entry name" value="MCP"/>
</dbReference>
<organism evidence="13 14">
    <name type="scientific">Cyanidium caldarium</name>
    <name type="common">Red alga</name>
    <dbReference type="NCBI Taxonomy" id="2771"/>
    <lineage>
        <taxon>Eukaryota</taxon>
        <taxon>Rhodophyta</taxon>
        <taxon>Bangiophyceae</taxon>
        <taxon>Cyanidiales</taxon>
        <taxon>Cyanidiaceae</taxon>
        <taxon>Cyanidium</taxon>
    </lineage>
</organism>
<evidence type="ECO:0000313" key="14">
    <source>
        <dbReference type="Proteomes" id="UP001301350"/>
    </source>
</evidence>
<keyword evidence="6" id="KW-0999">Mitochondrion inner membrane</keyword>
<evidence type="ECO:0000256" key="8">
    <source>
        <dbReference type="ARBA" id="ARBA00023128"/>
    </source>
</evidence>
<feature type="repeat" description="Solcar" evidence="10">
    <location>
        <begin position="177"/>
        <end position="260"/>
    </location>
</feature>
<evidence type="ECO:0000256" key="1">
    <source>
        <dbReference type="ARBA" id="ARBA00004448"/>
    </source>
</evidence>
<name>A0AAV9ITJ5_CYACA</name>
<reference evidence="13 14" key="1">
    <citation type="submission" date="2022-07" db="EMBL/GenBank/DDBJ databases">
        <title>Genome-wide signatures of adaptation to extreme environments.</title>
        <authorList>
            <person name="Cho C.H."/>
            <person name="Yoon H.S."/>
        </authorList>
    </citation>
    <scope>NUCLEOTIDE SEQUENCE [LARGE SCALE GENOMIC DNA]</scope>
    <source>
        <strain evidence="13 14">DBV 063 E5</strain>
    </source>
</reference>
<dbReference type="InterPro" id="IPR044677">
    <property type="entry name" value="SLC25A3/Pic2/Mir1-like"/>
</dbReference>
<proteinExistence type="inferred from homology"/>
<dbReference type="Gene3D" id="1.50.40.10">
    <property type="entry name" value="Mitochondrial carrier domain"/>
    <property type="match status" value="2"/>
</dbReference>
<dbReference type="EMBL" id="JANCYW010000005">
    <property type="protein sequence ID" value="KAK4535652.1"/>
    <property type="molecule type" value="Genomic_DNA"/>
</dbReference>
<gene>
    <name evidence="13" type="ORF">CDCA_CDCA05G1677</name>
</gene>
<feature type="transmembrane region" description="Helical" evidence="12">
    <location>
        <begin position="24"/>
        <end position="42"/>
    </location>
</feature>
<dbReference type="InterPro" id="IPR023395">
    <property type="entry name" value="MCP_dom_sf"/>
</dbReference>
<dbReference type="AlphaFoldDB" id="A0AAV9ITJ5"/>
<dbReference type="GO" id="GO:0005743">
    <property type="term" value="C:mitochondrial inner membrane"/>
    <property type="evidence" value="ECO:0007669"/>
    <property type="project" value="UniProtKB-SubCell"/>
</dbReference>
<comment type="subcellular location">
    <subcellularLocation>
        <location evidence="1">Mitochondrion inner membrane</location>
        <topology evidence="1">Multi-pass membrane protein</topology>
    </subcellularLocation>
</comment>
<sequence>MGRWRDTLTALVPFTVRSGDMTNWAVLAVLAALVWRGGGAVQRELARRSPRARLVGALLWGVLKLLVALGAAEQSGVDVVLFLKLFAAGGTCALLTHSLTTPLDVLRTKMQLEPDAYPTTLGGLRKIVKEDGPSMLLQGLGATATGYFMHGALKYASYEQLRLLIVYAGGIAEGAPVPAGYYVLAAIGSEVVASTALCPLEAVRIRMVSDRSFAGNFWEGLTKLMHEGVYGMYKGWLPLITKQCPYTAAQFWSYELSLSWMRAAALGTEQALNAKLPVRVEIGLSLAAGVISGTCAAVASQPGDTILSRINKHGEHMDGWVAGGVVAPGRAAWDGLGVEAPRPAAAPRSWAAAEGEIAPSSPTAAAATAAFLENGRASSVQLNPGNAWLPNADWTLSHLAAAFRQMTARMQSIAHELGVRGLFLGLLPRCAQVALIVTGQFLLYGSIKALFGVPQTMGHGAMPVSATTAAAAAAAPE</sequence>
<dbReference type="GO" id="GO:0005315">
    <property type="term" value="F:phosphate transmembrane transporter activity"/>
    <property type="evidence" value="ECO:0007669"/>
    <property type="project" value="InterPro"/>
</dbReference>
<dbReference type="PANTHER" id="PTHR45671">
    <property type="entry name" value="SOLUTE CARRIER FAMILY 25 (MITOCHONDRIAL CARRIER PHOSPHATE CARRIER), MEMBER 3, LIKE-RELATED-RELATED"/>
    <property type="match status" value="1"/>
</dbReference>
<dbReference type="InterPro" id="IPR018108">
    <property type="entry name" value="MCP_transmembrane"/>
</dbReference>
<evidence type="ECO:0000256" key="9">
    <source>
        <dbReference type="ARBA" id="ARBA00023136"/>
    </source>
</evidence>
<keyword evidence="7 12" id="KW-1133">Transmembrane helix</keyword>
<keyword evidence="3 11" id="KW-0813">Transport</keyword>
<evidence type="ECO:0000256" key="11">
    <source>
        <dbReference type="RuleBase" id="RU000488"/>
    </source>
</evidence>
<feature type="transmembrane region" description="Helical" evidence="12">
    <location>
        <begin position="79"/>
        <end position="100"/>
    </location>
</feature>
<keyword evidence="5" id="KW-0677">Repeat</keyword>
<accession>A0AAV9ITJ5</accession>
<comment type="caution">
    <text evidence="13">The sequence shown here is derived from an EMBL/GenBank/DDBJ whole genome shotgun (WGS) entry which is preliminary data.</text>
</comment>
<dbReference type="GO" id="GO:1990547">
    <property type="term" value="P:mitochondrial phosphate ion transmembrane transport"/>
    <property type="evidence" value="ECO:0007669"/>
    <property type="project" value="InterPro"/>
</dbReference>
<evidence type="ECO:0000256" key="7">
    <source>
        <dbReference type="ARBA" id="ARBA00022989"/>
    </source>
</evidence>
<dbReference type="SUPFAM" id="SSF103506">
    <property type="entry name" value="Mitochondrial carrier"/>
    <property type="match status" value="1"/>
</dbReference>
<comment type="similarity">
    <text evidence="2 11">Belongs to the mitochondrial carrier (TC 2.A.29) family.</text>
</comment>
<keyword evidence="14" id="KW-1185">Reference proteome</keyword>
<dbReference type="PRINTS" id="PR00926">
    <property type="entry name" value="MITOCARRIER"/>
</dbReference>
<evidence type="ECO:0000256" key="2">
    <source>
        <dbReference type="ARBA" id="ARBA00006375"/>
    </source>
</evidence>
<dbReference type="PANTHER" id="PTHR45671:SF12">
    <property type="entry name" value="MITOCHONDRIAL PHOSPHATE CARRIER PROTEIN"/>
    <property type="match status" value="1"/>
</dbReference>
<dbReference type="Pfam" id="PF00153">
    <property type="entry name" value="Mito_carr"/>
    <property type="match status" value="2"/>
</dbReference>
<keyword evidence="8" id="KW-0496">Mitochondrion</keyword>
<evidence type="ECO:0000256" key="5">
    <source>
        <dbReference type="ARBA" id="ARBA00022737"/>
    </source>
</evidence>
<evidence type="ECO:0000256" key="12">
    <source>
        <dbReference type="SAM" id="Phobius"/>
    </source>
</evidence>
<keyword evidence="4 10" id="KW-0812">Transmembrane</keyword>
<evidence type="ECO:0000256" key="3">
    <source>
        <dbReference type="ARBA" id="ARBA00022448"/>
    </source>
</evidence>
<feature type="repeat" description="Solcar" evidence="10">
    <location>
        <begin position="80"/>
        <end position="164"/>
    </location>
</feature>
<dbReference type="Proteomes" id="UP001301350">
    <property type="component" value="Unassembled WGS sequence"/>
</dbReference>
<evidence type="ECO:0000313" key="13">
    <source>
        <dbReference type="EMBL" id="KAK4535652.1"/>
    </source>
</evidence>
<evidence type="ECO:0000256" key="10">
    <source>
        <dbReference type="PROSITE-ProRule" id="PRU00282"/>
    </source>
</evidence>
<feature type="transmembrane region" description="Helical" evidence="12">
    <location>
        <begin position="54"/>
        <end position="73"/>
    </location>
</feature>